<dbReference type="EMBL" id="CAJOAY010007615">
    <property type="protein sequence ID" value="CAF4170141.1"/>
    <property type="molecule type" value="Genomic_DNA"/>
</dbReference>
<name>A0A815U9Q2_9BILA</name>
<reference evidence="2" key="1">
    <citation type="submission" date="2021-02" db="EMBL/GenBank/DDBJ databases">
        <authorList>
            <person name="Nowell W R."/>
        </authorList>
    </citation>
    <scope>NUCLEOTIDE SEQUENCE</scope>
</reference>
<gene>
    <name evidence="3" type="ORF">OKA104_LOCUS39288</name>
    <name evidence="2" type="ORF">VCS650_LOCUS42890</name>
</gene>
<proteinExistence type="predicted"/>
<evidence type="ECO:0000313" key="3">
    <source>
        <dbReference type="EMBL" id="CAF4170141.1"/>
    </source>
</evidence>
<dbReference type="EMBL" id="CAJNON010002571">
    <property type="protein sequence ID" value="CAF1513304.1"/>
    <property type="molecule type" value="Genomic_DNA"/>
</dbReference>
<organism evidence="2 4">
    <name type="scientific">Adineta steineri</name>
    <dbReference type="NCBI Taxonomy" id="433720"/>
    <lineage>
        <taxon>Eukaryota</taxon>
        <taxon>Metazoa</taxon>
        <taxon>Spiralia</taxon>
        <taxon>Gnathifera</taxon>
        <taxon>Rotifera</taxon>
        <taxon>Eurotatoria</taxon>
        <taxon>Bdelloidea</taxon>
        <taxon>Adinetida</taxon>
        <taxon>Adinetidae</taxon>
        <taxon>Adineta</taxon>
    </lineage>
</organism>
<evidence type="ECO:0000313" key="2">
    <source>
        <dbReference type="EMBL" id="CAF1513304.1"/>
    </source>
</evidence>
<protein>
    <submittedName>
        <fullName evidence="2">Uncharacterized protein</fullName>
    </submittedName>
</protein>
<feature type="region of interest" description="Disordered" evidence="1">
    <location>
        <begin position="422"/>
        <end position="446"/>
    </location>
</feature>
<dbReference type="OrthoDB" id="9998528at2759"/>
<dbReference type="Proteomes" id="UP000663891">
    <property type="component" value="Unassembled WGS sequence"/>
</dbReference>
<feature type="compositionally biased region" description="Basic and acidic residues" evidence="1">
    <location>
        <begin position="422"/>
        <end position="439"/>
    </location>
</feature>
<evidence type="ECO:0000256" key="1">
    <source>
        <dbReference type="SAM" id="MobiDB-lite"/>
    </source>
</evidence>
<evidence type="ECO:0000313" key="4">
    <source>
        <dbReference type="Proteomes" id="UP000663891"/>
    </source>
</evidence>
<accession>A0A815U9Q2</accession>
<dbReference type="AlphaFoldDB" id="A0A815U9Q2"/>
<comment type="caution">
    <text evidence="2">The sequence shown here is derived from an EMBL/GenBank/DDBJ whole genome shotgun (WGS) entry which is preliminary data.</text>
</comment>
<sequence>MISEEEYYTVLRKLHNIPANYTGKRRQNYRQKIKKQIKEYEYNIKYAPFTPLPHIPYLVNKITSEPILQQLIEAATPATRFTLDTESMKVYKEPNRPSLIQLQILLPYRLSLVIIFEMHHLPDRRSNNFTLMQQLFTTILIPEKFIYIWGKKDELIPFIEFELFIEEQINSINENNLQNKYKLLWNQLNPHRRHEHEQINLKENECLCELCIGKNASEPSSLQDSVAYSFQEYLPKIYTEGDFHMVLDTKLFDGNKETQEYRQQLRKYALYDCLSMQRIIILMEENDFTCEQIIEPSKESKIILSLSRNSNNEANDDNIYEQQRKKSSNQIYSTNKPTAPSIEILERNNILSVEDESIINNLEQEIPIIGSRRYPMDWESLQANQNPEQLHEQPHEQLHEQLPEQLHEQPHEQLHEQLPEQLHEQPHEQLHEQSPEDKQKRIHNRKCTVKQRRRYYRNKLIFYNVYHRFSVKQTKNILKQEHIPIYVVQPKKSSTNQHSLHVAVRNPEFIRSYERQTQGFFTKKHYDELKATGRLQQQ</sequence>
<dbReference type="Proteomes" id="UP000663881">
    <property type="component" value="Unassembled WGS sequence"/>
</dbReference>